<keyword evidence="1" id="KW-0539">Nucleus</keyword>
<dbReference type="PANTHER" id="PTHR47784:SF4">
    <property type="entry name" value="ZN(II)2CYS6 TRANSCRIPTION FACTOR (EUROFUNG)"/>
    <property type="match status" value="1"/>
</dbReference>
<evidence type="ECO:0000313" key="4">
    <source>
        <dbReference type="Proteomes" id="UP001152607"/>
    </source>
</evidence>
<dbReference type="EMBL" id="CAOQHR010000002">
    <property type="protein sequence ID" value="CAI6331008.1"/>
    <property type="molecule type" value="Genomic_DNA"/>
</dbReference>
<evidence type="ECO:0000259" key="2">
    <source>
        <dbReference type="PROSITE" id="PS50048"/>
    </source>
</evidence>
<dbReference type="InterPro" id="IPR001138">
    <property type="entry name" value="Zn2Cys6_DnaBD"/>
</dbReference>
<dbReference type="Pfam" id="PF00172">
    <property type="entry name" value="Zn_clus"/>
    <property type="match status" value="1"/>
</dbReference>
<dbReference type="CDD" id="cd00067">
    <property type="entry name" value="GAL4"/>
    <property type="match status" value="1"/>
</dbReference>
<accession>A0A9W4U8L0</accession>
<dbReference type="GO" id="GO:0001228">
    <property type="term" value="F:DNA-binding transcription activator activity, RNA polymerase II-specific"/>
    <property type="evidence" value="ECO:0007669"/>
    <property type="project" value="TreeGrafter"/>
</dbReference>
<organism evidence="3 4">
    <name type="scientific">Periconia digitata</name>
    <dbReference type="NCBI Taxonomy" id="1303443"/>
    <lineage>
        <taxon>Eukaryota</taxon>
        <taxon>Fungi</taxon>
        <taxon>Dikarya</taxon>
        <taxon>Ascomycota</taxon>
        <taxon>Pezizomycotina</taxon>
        <taxon>Dothideomycetes</taxon>
        <taxon>Pleosporomycetidae</taxon>
        <taxon>Pleosporales</taxon>
        <taxon>Massarineae</taxon>
        <taxon>Periconiaceae</taxon>
        <taxon>Periconia</taxon>
    </lineage>
</organism>
<dbReference type="SUPFAM" id="SSF57701">
    <property type="entry name" value="Zn2/Cys6 DNA-binding domain"/>
    <property type="match status" value="1"/>
</dbReference>
<comment type="caution">
    <text evidence="3">The sequence shown here is derived from an EMBL/GenBank/DDBJ whole genome shotgun (WGS) entry which is preliminary data.</text>
</comment>
<dbReference type="OrthoDB" id="4937900at2759"/>
<dbReference type="InterPro" id="IPR053157">
    <property type="entry name" value="Sterol_Uptake_Regulator"/>
</dbReference>
<evidence type="ECO:0000313" key="3">
    <source>
        <dbReference type="EMBL" id="CAI6331008.1"/>
    </source>
</evidence>
<dbReference type="Proteomes" id="UP001152607">
    <property type="component" value="Unassembled WGS sequence"/>
</dbReference>
<dbReference type="PANTHER" id="PTHR47784">
    <property type="entry name" value="STEROL UPTAKE CONTROL PROTEIN 2"/>
    <property type="match status" value="1"/>
</dbReference>
<dbReference type="Gene3D" id="4.10.240.10">
    <property type="entry name" value="Zn(2)-C6 fungal-type DNA-binding domain"/>
    <property type="match status" value="1"/>
</dbReference>
<keyword evidence="4" id="KW-1185">Reference proteome</keyword>
<feature type="domain" description="Zn(2)-C6 fungal-type" evidence="2">
    <location>
        <begin position="24"/>
        <end position="54"/>
    </location>
</feature>
<dbReference type="InterPro" id="IPR021858">
    <property type="entry name" value="Fun_TF"/>
</dbReference>
<dbReference type="SMART" id="SM00066">
    <property type="entry name" value="GAL4"/>
    <property type="match status" value="1"/>
</dbReference>
<protein>
    <recommendedName>
        <fullName evidence="2">Zn(2)-C6 fungal-type domain-containing protein</fullName>
    </recommendedName>
</protein>
<gene>
    <name evidence="3" type="ORF">PDIGIT_LOCUS4362</name>
</gene>
<sequence length="389" mass="43750">MASPADSAEQRAAKRKSHRKSRNGCFQCKQRHTKCNETHPRCANCRRLDIECTWPARERFSSTYPTPPESHGAVLVENQPFANSELSVDTFGSEMSIADLRLLHHWTAKACNDMSPNLKRREAWRISHVEIALEHPFLLRGLLAVAAVHKVLSDTNADKSNLLLQADSHISKALTTYRQNLENPTTETAIPMFILSTVLVVYHLATAQLEAPEDPVNAMTHCFRLIQGVLVVVGPNLDQLKATQIFKDMVVIPATPVTEPPIEEIVRLKRLTETKKTPAGAVYIEAIDQLHQSYQHTRQIAEGDDRLSVAFTWTTELSDPFTRLLTAHDPIAVLVLSHFAALLSECQRGWWVRELPQRIVGAAQKLLMSTPELLDYLDWPLQTINANII</sequence>
<evidence type="ECO:0000256" key="1">
    <source>
        <dbReference type="ARBA" id="ARBA00023242"/>
    </source>
</evidence>
<dbReference type="PROSITE" id="PS50048">
    <property type="entry name" value="ZN2_CY6_FUNGAL_2"/>
    <property type="match status" value="1"/>
</dbReference>
<dbReference type="AlphaFoldDB" id="A0A9W4U8L0"/>
<dbReference type="InterPro" id="IPR036864">
    <property type="entry name" value="Zn2-C6_fun-type_DNA-bd_sf"/>
</dbReference>
<dbReference type="GO" id="GO:0008270">
    <property type="term" value="F:zinc ion binding"/>
    <property type="evidence" value="ECO:0007669"/>
    <property type="project" value="InterPro"/>
</dbReference>
<dbReference type="PROSITE" id="PS00463">
    <property type="entry name" value="ZN2_CY6_FUNGAL_1"/>
    <property type="match status" value="1"/>
</dbReference>
<dbReference type="Pfam" id="PF11951">
    <property type="entry name" value="Fungal_trans_2"/>
    <property type="match status" value="1"/>
</dbReference>
<name>A0A9W4U8L0_9PLEO</name>
<proteinExistence type="predicted"/>
<reference evidence="3" key="1">
    <citation type="submission" date="2023-01" db="EMBL/GenBank/DDBJ databases">
        <authorList>
            <person name="Van Ghelder C."/>
            <person name="Rancurel C."/>
        </authorList>
    </citation>
    <scope>NUCLEOTIDE SEQUENCE</scope>
    <source>
        <strain evidence="3">CNCM I-4278</strain>
    </source>
</reference>